<evidence type="ECO:0000259" key="3">
    <source>
        <dbReference type="PROSITE" id="PS50222"/>
    </source>
</evidence>
<proteinExistence type="predicted"/>
<evidence type="ECO:0000256" key="1">
    <source>
        <dbReference type="SAM" id="Coils"/>
    </source>
</evidence>
<organism evidence="4 5">
    <name type="scientific">Pomacea canaliculata</name>
    <name type="common">Golden apple snail</name>
    <dbReference type="NCBI Taxonomy" id="400727"/>
    <lineage>
        <taxon>Eukaryota</taxon>
        <taxon>Metazoa</taxon>
        <taxon>Spiralia</taxon>
        <taxon>Lophotrochozoa</taxon>
        <taxon>Mollusca</taxon>
        <taxon>Gastropoda</taxon>
        <taxon>Caenogastropoda</taxon>
        <taxon>Architaenioglossa</taxon>
        <taxon>Ampullarioidea</taxon>
        <taxon>Ampullariidae</taxon>
        <taxon>Pomacea</taxon>
    </lineage>
</organism>
<keyword evidence="1" id="KW-0175">Coiled coil</keyword>
<accession>A0A2T7NCR3</accession>
<feature type="coiled-coil region" evidence="1">
    <location>
        <begin position="80"/>
        <end position="142"/>
    </location>
</feature>
<dbReference type="OrthoDB" id="5983955at2759"/>
<dbReference type="GO" id="GO:0005509">
    <property type="term" value="F:calcium ion binding"/>
    <property type="evidence" value="ECO:0007669"/>
    <property type="project" value="InterPro"/>
</dbReference>
<feature type="domain" description="EF-hand" evidence="3">
    <location>
        <begin position="367"/>
        <end position="402"/>
    </location>
</feature>
<protein>
    <recommendedName>
        <fullName evidence="3">EF-hand domain-containing protein</fullName>
    </recommendedName>
</protein>
<dbReference type="PROSITE" id="PS00018">
    <property type="entry name" value="EF_HAND_1"/>
    <property type="match status" value="1"/>
</dbReference>
<dbReference type="AlphaFoldDB" id="A0A2T7NCR3"/>
<dbReference type="PROSITE" id="PS50222">
    <property type="entry name" value="EF_HAND_2"/>
    <property type="match status" value="1"/>
</dbReference>
<dbReference type="EMBL" id="PZQS01000014">
    <property type="protein sequence ID" value="PVD18959.1"/>
    <property type="molecule type" value="Genomic_DNA"/>
</dbReference>
<evidence type="ECO:0000256" key="2">
    <source>
        <dbReference type="SAM" id="MobiDB-lite"/>
    </source>
</evidence>
<gene>
    <name evidence="4" type="ORF">C0Q70_21518</name>
</gene>
<dbReference type="InterPro" id="IPR018247">
    <property type="entry name" value="EF_Hand_1_Ca_BS"/>
</dbReference>
<dbReference type="STRING" id="400727.A0A2T7NCR3"/>
<feature type="region of interest" description="Disordered" evidence="2">
    <location>
        <begin position="327"/>
        <end position="347"/>
    </location>
</feature>
<name>A0A2T7NCR3_POMCA</name>
<evidence type="ECO:0000313" key="4">
    <source>
        <dbReference type="EMBL" id="PVD18959.1"/>
    </source>
</evidence>
<comment type="caution">
    <text evidence="4">The sequence shown here is derived from an EMBL/GenBank/DDBJ whole genome shotgun (WGS) entry which is preliminary data.</text>
</comment>
<dbReference type="Proteomes" id="UP000245119">
    <property type="component" value="Linkage Group LG14"/>
</dbReference>
<dbReference type="InterPro" id="IPR002048">
    <property type="entry name" value="EF_hand_dom"/>
</dbReference>
<keyword evidence="5" id="KW-1185">Reference proteome</keyword>
<reference evidence="4 5" key="1">
    <citation type="submission" date="2018-04" db="EMBL/GenBank/DDBJ databases">
        <title>The genome of golden apple snail Pomacea canaliculata provides insight into stress tolerance and invasive adaptation.</title>
        <authorList>
            <person name="Liu C."/>
            <person name="Liu B."/>
            <person name="Ren Y."/>
            <person name="Zhang Y."/>
            <person name="Wang H."/>
            <person name="Li S."/>
            <person name="Jiang F."/>
            <person name="Yin L."/>
            <person name="Zhang G."/>
            <person name="Qian W."/>
            <person name="Fan W."/>
        </authorList>
    </citation>
    <scope>NUCLEOTIDE SEQUENCE [LARGE SCALE GENOMIC DNA]</scope>
    <source>
        <strain evidence="4">SZHN2017</strain>
        <tissue evidence="4">Muscle</tissue>
    </source>
</reference>
<evidence type="ECO:0000313" key="5">
    <source>
        <dbReference type="Proteomes" id="UP000245119"/>
    </source>
</evidence>
<sequence length="442" mass="50673">MARLVFNKDNLMQIKEGLNLLFDLFIDVIDTPFEHGNCFTHSEVMLRFESVRRREDIPAKVLLDMINVFNQIRQDCVQKLEGYQKMFAEVSKEKRQLEAHLAKLELKESEQRVASTQEKTEYKSARSTIEFLEKALKEKNEKIAEDMFVEDNGDHDDDDFRDDSEIPKGIQTESVSIAKTEERTAVGKREGKSLSRLPKEMVDDQYKRLRLKSELTGGPLMPAVNKSEDELKRQIYLLEKGIRSPIIVGETLTDPDTGQIPFKDFVRLNSMVDSLATAMAEGDIESARSSLPPHYTYLPSDFKVKRVKRVSNVSRFKLPPMRGISSRHLVGKRGNNENGGEFDEYEGPIEENPELVVRALTSMGLQFTAQQAEEAMKEADVNRSRSLDFYEYVLVADKLIEEGKGEREGGRNERRMETHKPIERGLNGSNTTVLDNLWARRF</sequence>